<gene>
    <name evidence="1" type="ORF">MEBOL_006407</name>
</gene>
<evidence type="ECO:0000313" key="1">
    <source>
        <dbReference type="EMBL" id="ATB32918.1"/>
    </source>
</evidence>
<proteinExistence type="predicted"/>
<dbReference type="Proteomes" id="UP000217289">
    <property type="component" value="Chromosome"/>
</dbReference>
<organism evidence="1 2">
    <name type="scientific">Melittangium boletus DSM 14713</name>
    <dbReference type="NCBI Taxonomy" id="1294270"/>
    <lineage>
        <taxon>Bacteria</taxon>
        <taxon>Pseudomonadati</taxon>
        <taxon>Myxococcota</taxon>
        <taxon>Myxococcia</taxon>
        <taxon>Myxococcales</taxon>
        <taxon>Cystobacterineae</taxon>
        <taxon>Archangiaceae</taxon>
        <taxon>Melittangium</taxon>
    </lineage>
</organism>
<evidence type="ECO:0000313" key="2">
    <source>
        <dbReference type="Proteomes" id="UP000217289"/>
    </source>
</evidence>
<reference evidence="1 2" key="1">
    <citation type="submission" date="2017-06" db="EMBL/GenBank/DDBJ databases">
        <authorList>
            <person name="Kim H.J."/>
            <person name="Triplett B.A."/>
        </authorList>
    </citation>
    <scope>NUCLEOTIDE SEQUENCE [LARGE SCALE GENOMIC DNA]</scope>
    <source>
        <strain evidence="1 2">DSM 14713</strain>
    </source>
</reference>
<name>A0A250INR5_9BACT</name>
<accession>A0A250INR5</accession>
<dbReference type="KEGG" id="mbd:MEBOL_006407"/>
<dbReference type="EMBL" id="CP022163">
    <property type="protein sequence ID" value="ATB32918.1"/>
    <property type="molecule type" value="Genomic_DNA"/>
</dbReference>
<keyword evidence="2" id="KW-1185">Reference proteome</keyword>
<dbReference type="SUPFAM" id="SSF53850">
    <property type="entry name" value="Periplasmic binding protein-like II"/>
    <property type="match status" value="1"/>
</dbReference>
<sequence>MDIVARVRLKKWMVLWGVAALPVLGCGGKQEPGVEPERVLLRVPLYSYIPDAAGDQFKALSARIEAEFEREHPDVDLVINPPCFQDDLYEPSQLAASLRGEGACPYEIVEVDTSLLGELVDTGAVRPWGALPEGPSWHPAGISASTIQGQLYGVPHWQCTHYIHSRSDAVSGARTVDELLHALDALGTPATNLSGNLLGSWNLPSLYLDAWTDTHGPANVQSAVTTEHYDPDVLAGMNRLARACDTAEGNPCIDGTYDDNIDLPEIRLAQGLADASLGFSERMHVVIKNLPVGASALELRIAPAPLGQGNQPLLFTDSFTLSTRCTGACEQAARDFVAYMTRASTYQWIVLSEDAPAEGRVPRYLMPANLAVYELPGLMADRFYPVLGEATRTAAPFPNTGLLNIRKQMRDTLLEALQAE</sequence>
<dbReference type="Gene3D" id="3.40.190.10">
    <property type="entry name" value="Periplasmic binding protein-like II"/>
    <property type="match status" value="1"/>
</dbReference>
<protein>
    <submittedName>
        <fullName evidence="1">Uncharacterized protein</fullName>
    </submittedName>
</protein>
<dbReference type="OrthoDB" id="5508161at2"/>
<dbReference type="AlphaFoldDB" id="A0A250INR5"/>
<dbReference type="RefSeq" id="WP_095981041.1">
    <property type="nucleotide sequence ID" value="NZ_CP022163.1"/>
</dbReference>